<reference evidence="8 9" key="1">
    <citation type="submission" date="2024-02" db="EMBL/GenBank/DDBJ databases">
        <title>A nitrogen-fixing paenibacillus bacterium.</title>
        <authorList>
            <person name="Zhang W.L."/>
            <person name="Chen S.F."/>
        </authorList>
    </citation>
    <scope>NUCLEOTIDE SEQUENCE [LARGE SCALE GENOMIC DNA]</scope>
    <source>
        <strain evidence="8 9">M1</strain>
    </source>
</reference>
<dbReference type="InterPro" id="IPR058240">
    <property type="entry name" value="rSAM_sf"/>
</dbReference>
<evidence type="ECO:0000313" key="8">
    <source>
        <dbReference type="EMBL" id="MEF2964811.1"/>
    </source>
</evidence>
<evidence type="ECO:0000313" key="9">
    <source>
        <dbReference type="Proteomes" id="UP001306950"/>
    </source>
</evidence>
<dbReference type="SFLD" id="SFLDG01386">
    <property type="entry name" value="main_SPASM_domain-containing"/>
    <property type="match status" value="1"/>
</dbReference>
<dbReference type="RefSeq" id="WP_331845013.1">
    <property type="nucleotide sequence ID" value="NZ_JAZHPZ010000001.1"/>
</dbReference>
<keyword evidence="9" id="KW-1185">Reference proteome</keyword>
<keyword evidence="4" id="KW-0479">Metal-binding</keyword>
<sequence length="340" mass="37628">MLVSWNVTKRCNLYCEHCYRDSGPDAQVAGQLSTEEGRRLIDGVKAAGFRLLIFSGGEPLVREDVCELIAYAASIGLHPAMGSNGTLLTAEKARELKEAGLGGIAISIDSADPAPHNRFRNAADGWERAVEGIRHAQRAGIKVQINMTLKEDNVGDFEQVAQLAEELGVSSLHPFFLVPTGRAINIEEDALKAERYYTVLRNVLRKQRTTSLEIKPTCAPQFMPLAKEMNLEMRYTRGCLAGIAYCSVLPDGDVHICPYLPVKVGNVRELPFDEIWRDNPVFRDLRNFKKYEGACGSCPDVKSCGGCRARSYYYSGGNFLAEEPWCHKRPPGAVRKAMEG</sequence>
<dbReference type="SMART" id="SM00729">
    <property type="entry name" value="Elp3"/>
    <property type="match status" value="1"/>
</dbReference>
<dbReference type="Pfam" id="PF13186">
    <property type="entry name" value="SPASM"/>
    <property type="match status" value="1"/>
</dbReference>
<gene>
    <name evidence="8" type="ORF">V3851_03135</name>
</gene>
<dbReference type="CDD" id="cd01335">
    <property type="entry name" value="Radical_SAM"/>
    <property type="match status" value="1"/>
</dbReference>
<keyword evidence="3" id="KW-0949">S-adenosyl-L-methionine</keyword>
<dbReference type="SFLD" id="SFLDG01067">
    <property type="entry name" value="SPASM/twitch_domain_containing"/>
    <property type="match status" value="1"/>
</dbReference>
<proteinExistence type="predicted"/>
<evidence type="ECO:0000256" key="6">
    <source>
        <dbReference type="ARBA" id="ARBA00023014"/>
    </source>
</evidence>
<evidence type="ECO:0000259" key="7">
    <source>
        <dbReference type="PROSITE" id="PS51918"/>
    </source>
</evidence>
<keyword evidence="6" id="KW-0411">Iron-sulfur</keyword>
<organism evidence="8 9">
    <name type="scientific">Paenibacillus haidiansis</name>
    <dbReference type="NCBI Taxonomy" id="1574488"/>
    <lineage>
        <taxon>Bacteria</taxon>
        <taxon>Bacillati</taxon>
        <taxon>Bacillota</taxon>
        <taxon>Bacilli</taxon>
        <taxon>Bacillales</taxon>
        <taxon>Paenibacillaceae</taxon>
        <taxon>Paenibacillus</taxon>
    </lineage>
</organism>
<dbReference type="InterPro" id="IPR007197">
    <property type="entry name" value="rSAM"/>
</dbReference>
<dbReference type="Proteomes" id="UP001306950">
    <property type="component" value="Unassembled WGS sequence"/>
</dbReference>
<evidence type="ECO:0000256" key="2">
    <source>
        <dbReference type="ARBA" id="ARBA00022485"/>
    </source>
</evidence>
<comment type="caution">
    <text evidence="8">The sequence shown here is derived from an EMBL/GenBank/DDBJ whole genome shotgun (WGS) entry which is preliminary data.</text>
</comment>
<comment type="cofactor">
    <cofactor evidence="1">
        <name>[4Fe-4S] cluster</name>
        <dbReference type="ChEBI" id="CHEBI:49883"/>
    </cofactor>
</comment>
<evidence type="ECO:0000256" key="3">
    <source>
        <dbReference type="ARBA" id="ARBA00022691"/>
    </source>
</evidence>
<evidence type="ECO:0000256" key="5">
    <source>
        <dbReference type="ARBA" id="ARBA00023004"/>
    </source>
</evidence>
<dbReference type="Pfam" id="PF04055">
    <property type="entry name" value="Radical_SAM"/>
    <property type="match status" value="1"/>
</dbReference>
<keyword evidence="2" id="KW-0004">4Fe-4S</keyword>
<dbReference type="EMBL" id="JAZHPZ010000001">
    <property type="protein sequence ID" value="MEF2964811.1"/>
    <property type="molecule type" value="Genomic_DNA"/>
</dbReference>
<dbReference type="InterPro" id="IPR023885">
    <property type="entry name" value="4Fe4S-binding_SPASM_dom"/>
</dbReference>
<protein>
    <submittedName>
        <fullName evidence="8">Radical SAM protein</fullName>
    </submittedName>
</protein>
<dbReference type="PANTHER" id="PTHR11228:SF34">
    <property type="entry name" value="TUNGSTEN-CONTAINING ALDEHYDE FERREDOXIN OXIDOREDUCTASE COFACTOR MODIFYING PROTEIN"/>
    <property type="match status" value="1"/>
</dbReference>
<dbReference type="InterPro" id="IPR017200">
    <property type="entry name" value="PqqE-like"/>
</dbReference>
<dbReference type="SFLD" id="SFLDS00029">
    <property type="entry name" value="Radical_SAM"/>
    <property type="match status" value="1"/>
</dbReference>
<evidence type="ECO:0000256" key="1">
    <source>
        <dbReference type="ARBA" id="ARBA00001966"/>
    </source>
</evidence>
<dbReference type="InterPro" id="IPR013785">
    <property type="entry name" value="Aldolase_TIM"/>
</dbReference>
<dbReference type="PANTHER" id="PTHR11228">
    <property type="entry name" value="RADICAL SAM DOMAIN PROTEIN"/>
    <property type="match status" value="1"/>
</dbReference>
<dbReference type="SUPFAM" id="SSF102114">
    <property type="entry name" value="Radical SAM enzymes"/>
    <property type="match status" value="1"/>
</dbReference>
<dbReference type="CDD" id="cd21123">
    <property type="entry name" value="SPASM_MftC-like"/>
    <property type="match status" value="1"/>
</dbReference>
<feature type="domain" description="Radical SAM core" evidence="7">
    <location>
        <begin position="1"/>
        <end position="213"/>
    </location>
</feature>
<dbReference type="Gene3D" id="3.20.20.70">
    <property type="entry name" value="Aldolase class I"/>
    <property type="match status" value="1"/>
</dbReference>
<dbReference type="InterPro" id="IPR006638">
    <property type="entry name" value="Elp3/MiaA/NifB-like_rSAM"/>
</dbReference>
<dbReference type="NCBIfam" id="TIGR04085">
    <property type="entry name" value="rSAM_more_4Fe4S"/>
    <property type="match status" value="1"/>
</dbReference>
<name>A0ABU7VM20_9BACL</name>
<dbReference type="SFLD" id="SFLDG01387">
    <property type="entry name" value="BtrN-like_SPASM_domain_contain"/>
    <property type="match status" value="1"/>
</dbReference>
<dbReference type="InterPro" id="IPR034391">
    <property type="entry name" value="AdoMet-like_SPASM_containing"/>
</dbReference>
<accession>A0ABU7VM20</accession>
<dbReference type="PROSITE" id="PS51918">
    <property type="entry name" value="RADICAL_SAM"/>
    <property type="match status" value="1"/>
</dbReference>
<keyword evidence="5" id="KW-0408">Iron</keyword>
<dbReference type="InterPro" id="IPR050377">
    <property type="entry name" value="Radical_SAM_PqqE_MftC-like"/>
</dbReference>
<evidence type="ECO:0000256" key="4">
    <source>
        <dbReference type="ARBA" id="ARBA00022723"/>
    </source>
</evidence>
<dbReference type="PIRSF" id="PIRSF037420">
    <property type="entry name" value="PQQ_syn_pqqE"/>
    <property type="match status" value="1"/>
</dbReference>